<sequence>MVQRGKKMLSSLPYLLVSSLVLCDVTS</sequence>
<name>A0A0E9T2J1_ANGAN</name>
<reference evidence="1" key="2">
    <citation type="journal article" date="2015" name="Fish Shellfish Immunol.">
        <title>Early steps in the European eel (Anguilla anguilla)-Vibrio vulnificus interaction in the gills: Role of the RtxA13 toxin.</title>
        <authorList>
            <person name="Callol A."/>
            <person name="Pajuelo D."/>
            <person name="Ebbesson L."/>
            <person name="Teles M."/>
            <person name="MacKenzie S."/>
            <person name="Amaro C."/>
        </authorList>
    </citation>
    <scope>NUCLEOTIDE SEQUENCE</scope>
</reference>
<protein>
    <submittedName>
        <fullName evidence="1">Uncharacterized protein</fullName>
    </submittedName>
</protein>
<reference evidence="1" key="1">
    <citation type="submission" date="2014-11" db="EMBL/GenBank/DDBJ databases">
        <authorList>
            <person name="Amaro Gonzalez C."/>
        </authorList>
    </citation>
    <scope>NUCLEOTIDE SEQUENCE</scope>
</reference>
<dbReference type="EMBL" id="GBXM01061684">
    <property type="protein sequence ID" value="JAH46893.1"/>
    <property type="molecule type" value="Transcribed_RNA"/>
</dbReference>
<organism evidence="1">
    <name type="scientific">Anguilla anguilla</name>
    <name type="common">European freshwater eel</name>
    <name type="synonym">Muraena anguilla</name>
    <dbReference type="NCBI Taxonomy" id="7936"/>
    <lineage>
        <taxon>Eukaryota</taxon>
        <taxon>Metazoa</taxon>
        <taxon>Chordata</taxon>
        <taxon>Craniata</taxon>
        <taxon>Vertebrata</taxon>
        <taxon>Euteleostomi</taxon>
        <taxon>Actinopterygii</taxon>
        <taxon>Neopterygii</taxon>
        <taxon>Teleostei</taxon>
        <taxon>Anguilliformes</taxon>
        <taxon>Anguillidae</taxon>
        <taxon>Anguilla</taxon>
    </lineage>
</organism>
<dbReference type="AlphaFoldDB" id="A0A0E9T2J1"/>
<evidence type="ECO:0000313" key="1">
    <source>
        <dbReference type="EMBL" id="JAH46893.1"/>
    </source>
</evidence>
<accession>A0A0E9T2J1</accession>
<proteinExistence type="predicted"/>